<keyword evidence="4 6" id="KW-1133">Transmembrane helix</keyword>
<evidence type="ECO:0000313" key="9">
    <source>
        <dbReference type="Proteomes" id="UP000217065"/>
    </source>
</evidence>
<gene>
    <name evidence="8" type="ORF">CF394_01180</name>
</gene>
<keyword evidence="6" id="KW-0813">Transport</keyword>
<proteinExistence type="inferred from homology"/>
<dbReference type="InterPro" id="IPR003838">
    <property type="entry name" value="ABC3_permease_C"/>
</dbReference>
<evidence type="ECO:0000259" key="7">
    <source>
        <dbReference type="Pfam" id="PF02687"/>
    </source>
</evidence>
<evidence type="ECO:0000256" key="1">
    <source>
        <dbReference type="ARBA" id="ARBA00004651"/>
    </source>
</evidence>
<evidence type="ECO:0000313" key="8">
    <source>
        <dbReference type="EMBL" id="OZS79064.1"/>
    </source>
</evidence>
<feature type="transmembrane region" description="Helical" evidence="6">
    <location>
        <begin position="151"/>
        <end position="174"/>
    </location>
</feature>
<comment type="subcellular location">
    <subcellularLocation>
        <location evidence="1 6">Cell membrane</location>
        <topology evidence="1 6">Multi-pass membrane protein</topology>
    </subcellularLocation>
</comment>
<feature type="transmembrane region" description="Helical" evidence="6">
    <location>
        <begin position="20"/>
        <end position="40"/>
    </location>
</feature>
<comment type="caution">
    <text evidence="8">The sequence shown here is derived from an EMBL/GenBank/DDBJ whole genome shotgun (WGS) entry which is preliminary data.</text>
</comment>
<protein>
    <submittedName>
        <fullName evidence="8">ABC transporter permease</fullName>
    </submittedName>
</protein>
<dbReference type="InterPro" id="IPR027022">
    <property type="entry name" value="ABC_permease_BceB-typ"/>
</dbReference>
<organism evidence="8 9">
    <name type="scientific">Tetzosporium hominis</name>
    <dbReference type="NCBI Taxonomy" id="2020506"/>
    <lineage>
        <taxon>Bacteria</taxon>
        <taxon>Bacillati</taxon>
        <taxon>Bacillota</taxon>
        <taxon>Bacilli</taxon>
        <taxon>Bacillales</taxon>
        <taxon>Caryophanaceae</taxon>
        <taxon>Tetzosporium</taxon>
    </lineage>
</organism>
<keyword evidence="9" id="KW-1185">Reference proteome</keyword>
<dbReference type="InterPro" id="IPR052536">
    <property type="entry name" value="ABC-4_Integral_Memb_Prot"/>
</dbReference>
<dbReference type="OrthoDB" id="1937696at2"/>
<evidence type="ECO:0000256" key="3">
    <source>
        <dbReference type="ARBA" id="ARBA00022692"/>
    </source>
</evidence>
<dbReference type="PANTHER" id="PTHR46795">
    <property type="entry name" value="ABC TRANSPORTER PERMEASE-RELATED-RELATED"/>
    <property type="match status" value="1"/>
</dbReference>
<evidence type="ECO:0000256" key="5">
    <source>
        <dbReference type="ARBA" id="ARBA00023136"/>
    </source>
</evidence>
<feature type="transmembrane region" description="Helical" evidence="6">
    <location>
        <begin position="513"/>
        <end position="537"/>
    </location>
</feature>
<keyword evidence="5 6" id="KW-0472">Membrane</keyword>
<feature type="transmembrane region" description="Helical" evidence="6">
    <location>
        <begin position="195"/>
        <end position="216"/>
    </location>
</feature>
<feature type="transmembrane region" description="Helical" evidence="6">
    <location>
        <begin position="603"/>
        <end position="626"/>
    </location>
</feature>
<feature type="domain" description="ABC3 transporter permease C-terminal" evidence="7">
    <location>
        <begin position="62"/>
        <end position="176"/>
    </location>
</feature>
<dbReference type="EMBL" id="NOKQ01000134">
    <property type="protein sequence ID" value="OZS79064.1"/>
    <property type="molecule type" value="Genomic_DNA"/>
</dbReference>
<name>A0A264W642_9BACL</name>
<feature type="transmembrane region" description="Helical" evidence="6">
    <location>
        <begin position="575"/>
        <end position="597"/>
    </location>
</feature>
<keyword evidence="3 6" id="KW-0812">Transmembrane</keyword>
<accession>A0A264W642</accession>
<feature type="transmembrane region" description="Helical" evidence="6">
    <location>
        <begin position="103"/>
        <end position="131"/>
    </location>
</feature>
<sequence length="640" mass="73356">MTFLQFAYRNVIRNRRVYAAYFMASSFSVMVFFIYSMLLFHPSIENQFIQDIAFMGMAAADVVLVIFTLFFLLYSLSAFLQARSKEFGILQQLGMDRSQLQRLIFIETMILGVVALATGIFFGYIFTKLFFMVIRAMLVLDTLPLYFSPEPFLLTAVVFTTLFIVISIAGSIFIRQSAIIQLLSGAKQSSETAHYSKVGAFLSFALLVVAYGLVLYCLYRMNVWWSPVIILCAIAGSYYFFKDGMLYLIHALQRNKQLYWRSLRIVTFSDAIEKIRENARMYFIVTMVSTLAIISVGVVASLTSFANQYREINPISVLYVSESGNPYEATHIDQLTSDFYKENLTYTLLTAPVTKQTSAATNRPVQLLRETDINTIAAVLKEPLIDLEPGEGMRFGQEVEDGQEQLIHLRENTIYFHVDEGYQYFPLPEAAFDGPAYVLSDEDFERVVNPYLYGDWASSVTTIFAFHVPDWLRTDKVGLTLDREMIASYEGDEKLPFYFDNPGLNYSYISSTFSLLLVTGLLVAAVLILAAGSFIYFKFYTNLEKDRRQFEVLRHMGLTNQELRRIANRQLYPQFFLPWGLAMLHATFSFLFLQAVWVDIAAMSIAMEMLIVLGAFTCIQAVYYFLIRWRYFAHLQLHTG</sequence>
<feature type="transmembrane region" description="Helical" evidence="6">
    <location>
        <begin position="52"/>
        <end position="82"/>
    </location>
</feature>
<evidence type="ECO:0000256" key="4">
    <source>
        <dbReference type="ARBA" id="ARBA00022989"/>
    </source>
</evidence>
<keyword evidence="2 6" id="KW-1003">Cell membrane</keyword>
<dbReference type="AlphaFoldDB" id="A0A264W642"/>
<comment type="similarity">
    <text evidence="6">Belongs to the ABC-4 integral membrane protein family.</text>
</comment>
<evidence type="ECO:0000256" key="2">
    <source>
        <dbReference type="ARBA" id="ARBA00022475"/>
    </source>
</evidence>
<feature type="transmembrane region" description="Helical" evidence="6">
    <location>
        <begin position="282"/>
        <end position="306"/>
    </location>
</feature>
<dbReference type="GO" id="GO:0005886">
    <property type="term" value="C:plasma membrane"/>
    <property type="evidence" value="ECO:0007669"/>
    <property type="project" value="UniProtKB-SubCell"/>
</dbReference>
<reference evidence="8 9" key="1">
    <citation type="submission" date="2017-07" db="EMBL/GenBank/DDBJ databases">
        <title>Tetzosporium hominis gen.nov. sp.nov.</title>
        <authorList>
            <person name="Tetz G."/>
            <person name="Tetz V."/>
        </authorList>
    </citation>
    <scope>NUCLEOTIDE SEQUENCE [LARGE SCALE GENOMIC DNA]</scope>
    <source>
        <strain evidence="8 9">VT-49</strain>
    </source>
</reference>
<dbReference type="PIRSF" id="PIRSF018968">
    <property type="entry name" value="ABC_permease_BceB"/>
    <property type="match status" value="1"/>
</dbReference>
<evidence type="ECO:0000256" key="6">
    <source>
        <dbReference type="PIRNR" id="PIRNR018968"/>
    </source>
</evidence>
<dbReference type="GO" id="GO:0055085">
    <property type="term" value="P:transmembrane transport"/>
    <property type="evidence" value="ECO:0007669"/>
    <property type="project" value="UniProtKB-UniRule"/>
</dbReference>
<dbReference type="Proteomes" id="UP000217065">
    <property type="component" value="Unassembled WGS sequence"/>
</dbReference>
<dbReference type="Pfam" id="PF02687">
    <property type="entry name" value="FtsX"/>
    <property type="match status" value="1"/>
</dbReference>
<dbReference type="RefSeq" id="WP_094941443.1">
    <property type="nucleotide sequence ID" value="NZ_NOKQ01000134.1"/>
</dbReference>
<feature type="transmembrane region" description="Helical" evidence="6">
    <location>
        <begin position="222"/>
        <end position="241"/>
    </location>
</feature>
<dbReference type="PANTHER" id="PTHR46795:SF1">
    <property type="entry name" value="ABC TRANSPORTER PERMEASE PROTEIN"/>
    <property type="match status" value="1"/>
</dbReference>